<dbReference type="GO" id="GO:0022857">
    <property type="term" value="F:transmembrane transporter activity"/>
    <property type="evidence" value="ECO:0007669"/>
    <property type="project" value="InterPro"/>
</dbReference>
<dbReference type="PANTHER" id="PTHR23520">
    <property type="entry name" value="TRANSPORTER, PUTATIVE (AFU_ORTHOLOGUE AFUA_3G04000)-RELATED"/>
    <property type="match status" value="1"/>
</dbReference>
<dbReference type="KEGG" id="sfh:SFHH103_04876"/>
<dbReference type="AlphaFoldDB" id="G9AE60"/>
<keyword evidence="1 4" id="KW-0812">Transmembrane</keyword>
<proteinExistence type="predicted"/>
<feature type="transmembrane region" description="Helical" evidence="4">
    <location>
        <begin position="137"/>
        <end position="158"/>
    </location>
</feature>
<feature type="transmembrane region" description="Helical" evidence="4">
    <location>
        <begin position="309"/>
        <end position="333"/>
    </location>
</feature>
<sequence>MDAMLRLSPRGVIATPYAVFSALCPALSSGSTRRECRDLVPSGYISQLRLQNSTTRLESGNRRSISASYPDLSWCAGPPKRPMQAANKRETRSVLRFHPATFLFAARALRDIGDGFVAVLLPVYLLALGFTPLEVGVIATASLLGSALLTICVGVLGATHDHRRLLLAGASLMIATGAAFAVVHDYALLLVIAFTGTINPSAGSVSVFVPLEHAVLTREVSARERTRMFARCSLVGAFAGAIGGLAAAIPDLLAPVGLDRLGGIRAMFVVYALLGLLGGLLYARIPRRPAPDSGTTAALGPSRHIVFKLAALFSLDAFAGGFVVQSLLALWLFERFGLSLSEAAVFFFWSGVLSACSFPVAAWLSRRIGLINTMVFTHIPSSIALMLAALAPTLPLALVFLLVRAALSQMDVPTRSSYVMAVVTEAERAAAASFTSVPRSLAASASPVLAGALFAASFQAWPLLICGALKIVYDLLLLMQFRRLKPPEEC</sequence>
<dbReference type="SUPFAM" id="SSF103473">
    <property type="entry name" value="MFS general substrate transporter"/>
    <property type="match status" value="1"/>
</dbReference>
<geneLocation type="plasmid" evidence="6 7">
    <name>pSfHH103e</name>
</geneLocation>
<evidence type="ECO:0000256" key="3">
    <source>
        <dbReference type="ARBA" id="ARBA00023136"/>
    </source>
</evidence>
<dbReference type="PANTHER" id="PTHR23520:SF5">
    <property type="entry name" value="TRANSPORTER, PUTATIVE (AFU_ORTHOLOGUE AFUA_3G04000)-RELATED"/>
    <property type="match status" value="1"/>
</dbReference>
<feature type="transmembrane region" description="Helical" evidence="4">
    <location>
        <begin position="112"/>
        <end position="131"/>
    </location>
</feature>
<feature type="domain" description="Major facilitator superfamily (MFS) profile" evidence="5">
    <location>
        <begin position="99"/>
        <end position="485"/>
    </location>
</feature>
<feature type="transmembrane region" description="Helical" evidence="4">
    <location>
        <begin position="448"/>
        <end position="473"/>
    </location>
</feature>
<protein>
    <submittedName>
        <fullName evidence="6">Major facilitator superfamily MFS_1</fullName>
    </submittedName>
</protein>
<keyword evidence="3 4" id="KW-0472">Membrane</keyword>
<feature type="transmembrane region" description="Helical" evidence="4">
    <location>
        <begin position="165"/>
        <end position="183"/>
    </location>
</feature>
<dbReference type="PROSITE" id="PS50850">
    <property type="entry name" value="MFS"/>
    <property type="match status" value="1"/>
</dbReference>
<feature type="transmembrane region" description="Helical" evidence="4">
    <location>
        <begin position="385"/>
        <end position="407"/>
    </location>
</feature>
<keyword evidence="6" id="KW-0614">Plasmid</keyword>
<accession>G9AE60</accession>
<dbReference type="Gene3D" id="1.20.1250.20">
    <property type="entry name" value="MFS general substrate transporter like domains"/>
    <property type="match status" value="2"/>
</dbReference>
<evidence type="ECO:0000256" key="1">
    <source>
        <dbReference type="ARBA" id="ARBA00022692"/>
    </source>
</evidence>
<feature type="transmembrane region" description="Helical" evidence="4">
    <location>
        <begin position="232"/>
        <end position="250"/>
    </location>
</feature>
<evidence type="ECO:0000259" key="5">
    <source>
        <dbReference type="PROSITE" id="PS50850"/>
    </source>
</evidence>
<keyword evidence="2 4" id="KW-1133">Transmembrane helix</keyword>
<evidence type="ECO:0000313" key="7">
    <source>
        <dbReference type="Proteomes" id="UP000007735"/>
    </source>
</evidence>
<dbReference type="Pfam" id="PF07690">
    <property type="entry name" value="MFS_1"/>
    <property type="match status" value="1"/>
</dbReference>
<dbReference type="InterPro" id="IPR011701">
    <property type="entry name" value="MFS"/>
</dbReference>
<feature type="transmembrane region" description="Helical" evidence="4">
    <location>
        <begin position="262"/>
        <end position="283"/>
    </location>
</feature>
<dbReference type="InterPro" id="IPR020846">
    <property type="entry name" value="MFS_dom"/>
</dbReference>
<evidence type="ECO:0000313" key="6">
    <source>
        <dbReference type="EMBL" id="CCE99342.1"/>
    </source>
</evidence>
<dbReference type="PATRIC" id="fig|380.5.peg.4420"/>
<dbReference type="EMBL" id="HE616899">
    <property type="protein sequence ID" value="CCE99342.1"/>
    <property type="molecule type" value="Genomic_DNA"/>
</dbReference>
<dbReference type="Proteomes" id="UP000007735">
    <property type="component" value="Plasmid pSfHH103e"/>
</dbReference>
<organism evidence="6 7">
    <name type="scientific">Sinorhizobium fredii (strain HH103)</name>
    <dbReference type="NCBI Taxonomy" id="1117943"/>
    <lineage>
        <taxon>Bacteria</taxon>
        <taxon>Pseudomonadati</taxon>
        <taxon>Pseudomonadota</taxon>
        <taxon>Alphaproteobacteria</taxon>
        <taxon>Hyphomicrobiales</taxon>
        <taxon>Rhizobiaceae</taxon>
        <taxon>Sinorhizobium/Ensifer group</taxon>
        <taxon>Sinorhizobium</taxon>
    </lineage>
</organism>
<dbReference type="HOGENOM" id="CLU_025894_2_0_5"/>
<evidence type="ECO:0000256" key="2">
    <source>
        <dbReference type="ARBA" id="ARBA00022989"/>
    </source>
</evidence>
<evidence type="ECO:0000256" key="4">
    <source>
        <dbReference type="SAM" id="Phobius"/>
    </source>
</evidence>
<feature type="transmembrane region" description="Helical" evidence="4">
    <location>
        <begin position="189"/>
        <end position="211"/>
    </location>
</feature>
<gene>
    <name evidence="6" type="ordered locus">SFHH103_04876</name>
</gene>
<feature type="transmembrane region" description="Helical" evidence="4">
    <location>
        <begin position="345"/>
        <end position="364"/>
    </location>
</feature>
<name>G9AE60_SINF1</name>
<reference evidence="6 7" key="1">
    <citation type="journal article" date="2012" name="J. Bacteriol.">
        <title>Genome sequence of the soybean symbiont Sinorhizobium fredii HH103.</title>
        <authorList>
            <person name="Weidner S."/>
            <person name="Becker A."/>
            <person name="Bonilla I."/>
            <person name="Jaenicke S."/>
            <person name="Lloret J."/>
            <person name="Margaret I."/>
            <person name="Puhler A."/>
            <person name="Ruiz-Sainz J.E."/>
            <person name="Schneiker-Bekel S."/>
            <person name="Szczepanowski R."/>
            <person name="Vinardell J.M."/>
            <person name="Zehner S."/>
            <person name="Gottfert M."/>
        </authorList>
    </citation>
    <scope>NUCLEOTIDE SEQUENCE [LARGE SCALE GENOMIC DNA]</scope>
    <source>
        <strain evidence="6 7">HH103</strain>
        <plasmid evidence="7">pSfHH103e</plasmid>
    </source>
</reference>
<dbReference type="InterPro" id="IPR036259">
    <property type="entry name" value="MFS_trans_sf"/>
</dbReference>